<gene>
    <name evidence="2" type="ORF">GCM10010984_03080</name>
    <name evidence="3" type="ORF">SAMN05443634_104186</name>
</gene>
<feature type="transmembrane region" description="Helical" evidence="1">
    <location>
        <begin position="51"/>
        <end position="73"/>
    </location>
</feature>
<accession>A0A1M6W6V5</accession>
<dbReference type="Proteomes" id="UP000650994">
    <property type="component" value="Unassembled WGS sequence"/>
</dbReference>
<dbReference type="EMBL" id="FRBH01000004">
    <property type="protein sequence ID" value="SHK89378.1"/>
    <property type="molecule type" value="Genomic_DNA"/>
</dbReference>
<organism evidence="3 4">
    <name type="scientific">Chishuiella changwenlii</name>
    <dbReference type="NCBI Taxonomy" id="1434701"/>
    <lineage>
        <taxon>Bacteria</taxon>
        <taxon>Pseudomonadati</taxon>
        <taxon>Bacteroidota</taxon>
        <taxon>Flavobacteriia</taxon>
        <taxon>Flavobacteriales</taxon>
        <taxon>Weeksellaceae</taxon>
        <taxon>Chishuiella</taxon>
    </lineage>
</organism>
<evidence type="ECO:0000313" key="4">
    <source>
        <dbReference type="Proteomes" id="UP000184120"/>
    </source>
</evidence>
<keyword evidence="1" id="KW-1133">Transmembrane helix</keyword>
<feature type="transmembrane region" description="Helical" evidence="1">
    <location>
        <begin position="25"/>
        <end position="45"/>
    </location>
</feature>
<dbReference type="AlphaFoldDB" id="A0A1M6W6V5"/>
<sequence length="89" mass="10155">MKKNNNLEKFSLEELLLKQKKLKTIVIVFSTIMFATSIFLVYTGIKTKNYALLAIAFGGSSSLFILFSQLSLLNKEIFSRENKNSENEI</sequence>
<dbReference type="STRING" id="1434701.SAMN05443634_104186"/>
<name>A0A1M6W6V5_9FLAO</name>
<reference evidence="3" key="2">
    <citation type="submission" date="2016-11" db="EMBL/GenBank/DDBJ databases">
        <authorList>
            <person name="Jaros S."/>
            <person name="Januszkiewicz K."/>
            <person name="Wedrychowicz H."/>
        </authorList>
    </citation>
    <scope>NUCLEOTIDE SEQUENCE [LARGE SCALE GENOMIC DNA]</scope>
    <source>
        <strain evidence="3">DSM 27989</strain>
    </source>
</reference>
<dbReference type="Proteomes" id="UP000184120">
    <property type="component" value="Unassembled WGS sequence"/>
</dbReference>
<evidence type="ECO:0000313" key="2">
    <source>
        <dbReference type="EMBL" id="GGE88815.1"/>
    </source>
</evidence>
<dbReference type="OrthoDB" id="771226at2"/>
<reference evidence="2" key="1">
    <citation type="journal article" date="2014" name="Int. J. Syst. Evol. Microbiol.">
        <title>Complete genome of a new Firmicutes species belonging to the dominant human colonic microbiota ('Ruminococcus bicirculans') reveals two chromosomes and a selective capacity to utilize plant glucans.</title>
        <authorList>
            <consortium name="NISC Comparative Sequencing Program"/>
            <person name="Wegmann U."/>
            <person name="Louis P."/>
            <person name="Goesmann A."/>
            <person name="Henrissat B."/>
            <person name="Duncan S.H."/>
            <person name="Flint H.J."/>
        </authorList>
    </citation>
    <scope>NUCLEOTIDE SEQUENCE</scope>
    <source>
        <strain evidence="2">CGMCC 1.12707</strain>
    </source>
</reference>
<protein>
    <submittedName>
        <fullName evidence="3">Uncharacterized protein</fullName>
    </submittedName>
</protein>
<reference evidence="2" key="5">
    <citation type="submission" date="2024-05" db="EMBL/GenBank/DDBJ databases">
        <authorList>
            <person name="Sun Q."/>
            <person name="Zhou Y."/>
        </authorList>
    </citation>
    <scope>NUCLEOTIDE SEQUENCE</scope>
    <source>
        <strain evidence="2">CGMCC 1.12707</strain>
    </source>
</reference>
<keyword evidence="1" id="KW-0812">Transmembrane</keyword>
<dbReference type="EMBL" id="BMFL01000002">
    <property type="protein sequence ID" value="GGE88815.1"/>
    <property type="molecule type" value="Genomic_DNA"/>
</dbReference>
<keyword evidence="1" id="KW-0472">Membrane</keyword>
<reference evidence="5" key="4">
    <citation type="journal article" date="2019" name="Int. J. Syst. Evol. Microbiol.">
        <title>The Global Catalogue of Microorganisms (GCM) 10K type strain sequencing project: providing services to taxonomists for standard genome sequencing and annotation.</title>
        <authorList>
            <consortium name="The Broad Institute Genomics Platform"/>
            <consortium name="The Broad Institute Genome Sequencing Center for Infectious Disease"/>
            <person name="Wu L."/>
            <person name="Ma J."/>
        </authorList>
    </citation>
    <scope>NUCLEOTIDE SEQUENCE [LARGE SCALE GENOMIC DNA]</scope>
    <source>
        <strain evidence="5">CGMCC 1.12707</strain>
    </source>
</reference>
<dbReference type="RefSeq" id="WP_072930668.1">
    <property type="nucleotide sequence ID" value="NZ_BMFL01000002.1"/>
</dbReference>
<evidence type="ECO:0000313" key="5">
    <source>
        <dbReference type="Proteomes" id="UP000650994"/>
    </source>
</evidence>
<evidence type="ECO:0000313" key="3">
    <source>
        <dbReference type="EMBL" id="SHK89378.1"/>
    </source>
</evidence>
<keyword evidence="5" id="KW-1185">Reference proteome</keyword>
<evidence type="ECO:0000256" key="1">
    <source>
        <dbReference type="SAM" id="Phobius"/>
    </source>
</evidence>
<reference evidence="4" key="3">
    <citation type="submission" date="2016-11" db="EMBL/GenBank/DDBJ databases">
        <authorList>
            <person name="Varghese N."/>
            <person name="Submissions S."/>
        </authorList>
    </citation>
    <scope>NUCLEOTIDE SEQUENCE [LARGE SCALE GENOMIC DNA]</scope>
    <source>
        <strain evidence="4">DSM 27989</strain>
    </source>
</reference>
<proteinExistence type="predicted"/>